<evidence type="ECO:0000256" key="3">
    <source>
        <dbReference type="ARBA" id="ARBA00012438"/>
    </source>
</evidence>
<evidence type="ECO:0000256" key="1">
    <source>
        <dbReference type="ARBA" id="ARBA00000085"/>
    </source>
</evidence>
<dbReference type="EMBL" id="AXUT01000014">
    <property type="protein sequence ID" value="ESU82318.1"/>
    <property type="molecule type" value="Genomic_DNA"/>
</dbReference>
<evidence type="ECO:0000256" key="2">
    <source>
        <dbReference type="ARBA" id="ARBA00004141"/>
    </source>
</evidence>
<dbReference type="Gene3D" id="6.10.340.10">
    <property type="match status" value="1"/>
</dbReference>
<dbReference type="FunFam" id="3.30.450.20:FF:000070">
    <property type="entry name" value="Two-component system sensor histidine kinase CreC"/>
    <property type="match status" value="1"/>
</dbReference>
<dbReference type="SMART" id="SM00388">
    <property type="entry name" value="HisKA"/>
    <property type="match status" value="1"/>
</dbReference>
<dbReference type="InterPro" id="IPR029151">
    <property type="entry name" value="Sensor-like_sf"/>
</dbReference>
<dbReference type="CDD" id="cd00082">
    <property type="entry name" value="HisKA"/>
    <property type="match status" value="1"/>
</dbReference>
<comment type="caution">
    <text evidence="10">The sequence shown here is derived from an EMBL/GenBank/DDBJ whole genome shotgun (WGS) entry which is preliminary data.</text>
</comment>
<keyword evidence="8" id="KW-1133">Transmembrane helix</keyword>
<feature type="transmembrane region" description="Helical" evidence="8">
    <location>
        <begin position="137"/>
        <end position="159"/>
    </location>
</feature>
<comment type="subcellular location">
    <subcellularLocation>
        <location evidence="2">Membrane</location>
        <topology evidence="2">Multi-pass membrane protein</topology>
    </subcellularLocation>
</comment>
<keyword evidence="5 10" id="KW-0808">Transferase</keyword>
<comment type="catalytic activity">
    <reaction evidence="1">
        <text>ATP + protein L-histidine = ADP + protein N-phospho-L-histidine.</text>
        <dbReference type="EC" id="2.7.13.3"/>
    </reaction>
</comment>
<keyword evidence="8" id="KW-0812">Transmembrane</keyword>
<dbReference type="PANTHER" id="PTHR45436:SF10">
    <property type="entry name" value="HISTIDINE KINASE"/>
    <property type="match status" value="1"/>
</dbReference>
<evidence type="ECO:0000256" key="6">
    <source>
        <dbReference type="ARBA" id="ARBA00022777"/>
    </source>
</evidence>
<evidence type="ECO:0000256" key="5">
    <source>
        <dbReference type="ARBA" id="ARBA00022679"/>
    </source>
</evidence>
<organism evidence="10 11">
    <name type="scientific">Shigella dysenteriae WRSd3</name>
    <dbReference type="NCBI Taxonomy" id="1401327"/>
    <lineage>
        <taxon>Bacteria</taxon>
        <taxon>Pseudomonadati</taxon>
        <taxon>Pseudomonadota</taxon>
        <taxon>Gammaproteobacteria</taxon>
        <taxon>Enterobacterales</taxon>
        <taxon>Enterobacteriaceae</taxon>
        <taxon>Shigella</taxon>
    </lineage>
</organism>
<dbReference type="Pfam" id="PF00512">
    <property type="entry name" value="HisKA"/>
    <property type="match status" value="1"/>
</dbReference>
<reference evidence="10 11" key="1">
    <citation type="submission" date="2013-10" db="EMBL/GenBank/DDBJ databases">
        <title>Draft genomes and the virulence plasmids of Sd1617 vaccine constructs: WRSd3 and WRSd5.</title>
        <authorList>
            <person name="Aksomboon Vongsawan A."/>
            <person name="Venkatesan M.M."/>
            <person name="Vaisvil B."/>
            <person name="Emel G."/>
            <person name="Kepatral V."/>
            <person name="Sethabutr O."/>
            <person name="Serichantalergs O."/>
            <person name="Mason C."/>
        </authorList>
    </citation>
    <scope>NUCLEOTIDE SEQUENCE [LARGE SCALE GENOMIC DNA]</scope>
    <source>
        <strain evidence="10 11">WRSd3</strain>
    </source>
</reference>
<evidence type="ECO:0000313" key="11">
    <source>
        <dbReference type="Proteomes" id="UP000017944"/>
    </source>
</evidence>
<evidence type="ECO:0000256" key="4">
    <source>
        <dbReference type="ARBA" id="ARBA00022553"/>
    </source>
</evidence>
<evidence type="ECO:0000259" key="9">
    <source>
        <dbReference type="PROSITE" id="PS50885"/>
    </source>
</evidence>
<dbReference type="InterPro" id="IPR003661">
    <property type="entry name" value="HisK_dim/P_dom"/>
</dbReference>
<feature type="domain" description="HAMP" evidence="9">
    <location>
        <begin position="157"/>
        <end position="208"/>
    </location>
</feature>
<dbReference type="SMART" id="SM00304">
    <property type="entry name" value="HAMP"/>
    <property type="match status" value="1"/>
</dbReference>
<dbReference type="InterPro" id="IPR050428">
    <property type="entry name" value="TCS_sensor_his_kinase"/>
</dbReference>
<protein>
    <recommendedName>
        <fullName evidence="3">histidine kinase</fullName>
        <ecNumber evidence="3">2.7.13.3</ecNumber>
    </recommendedName>
</protein>
<dbReference type="Gene3D" id="1.10.287.130">
    <property type="match status" value="1"/>
</dbReference>
<dbReference type="Gene3D" id="3.30.450.20">
    <property type="entry name" value="PAS domain"/>
    <property type="match status" value="1"/>
</dbReference>
<dbReference type="FunFam" id="1.10.287.130:FF:000051">
    <property type="entry name" value="Two-component system sensor histidine kinase CreC"/>
    <property type="match status" value="1"/>
</dbReference>
<keyword evidence="8" id="KW-0472">Membrane</keyword>
<dbReference type="Pfam" id="PF00672">
    <property type="entry name" value="HAMP"/>
    <property type="match status" value="1"/>
</dbReference>
<dbReference type="Proteomes" id="UP000017944">
    <property type="component" value="Unassembled WGS sequence"/>
</dbReference>
<keyword evidence="4" id="KW-0597">Phosphoprotein</keyword>
<sequence length="322" mass="35606">MLAELARPDLLSGDPTHGQLAQAFNQLQHRPFRANIGGINKVRNEYHVYMTDSQGKVLFDSANKAVGQDYSRWNDVWLTLRGQYGARSTLQNPADPESSVMYVAAPIMDGSRLIGVLSVGKPNAAMAPVIKRSEQRILWASAILLGIALVIGAGMVWWINRSIARLTRYADSVTDNKPVPLPELGSSELRKLAQALESMRVKLEGKNYIEQYVYALTHELKSPLAAIRGAAEILREGPPPEVVARFTDNILTQNARMQALVETLLRQARLENRQEVVLTVVDVAALFRRVSEARTVQLAEKNITLHVTPTEVNVAAEPALLD</sequence>
<proteinExistence type="predicted"/>
<dbReference type="EC" id="2.7.13.3" evidence="3"/>
<dbReference type="SUPFAM" id="SSF47384">
    <property type="entry name" value="Homodimeric domain of signal transducing histidine kinase"/>
    <property type="match status" value="1"/>
</dbReference>
<dbReference type="SUPFAM" id="SSF103190">
    <property type="entry name" value="Sensory domain-like"/>
    <property type="match status" value="1"/>
</dbReference>
<evidence type="ECO:0000256" key="7">
    <source>
        <dbReference type="ARBA" id="ARBA00023012"/>
    </source>
</evidence>
<dbReference type="GO" id="GO:0000155">
    <property type="term" value="F:phosphorelay sensor kinase activity"/>
    <property type="evidence" value="ECO:0007669"/>
    <property type="project" value="InterPro"/>
</dbReference>
<dbReference type="InterPro" id="IPR003660">
    <property type="entry name" value="HAMP_dom"/>
</dbReference>
<keyword evidence="6" id="KW-0418">Kinase</keyword>
<dbReference type="NCBIfam" id="NF008312">
    <property type="entry name" value="PRK11100.1"/>
    <property type="match status" value="1"/>
</dbReference>
<dbReference type="PANTHER" id="PTHR45436">
    <property type="entry name" value="SENSOR HISTIDINE KINASE YKOH"/>
    <property type="match status" value="1"/>
</dbReference>
<dbReference type="InterPro" id="IPR036097">
    <property type="entry name" value="HisK_dim/P_sf"/>
</dbReference>
<dbReference type="PROSITE" id="PS50885">
    <property type="entry name" value="HAMP"/>
    <property type="match status" value="1"/>
</dbReference>
<keyword evidence="7" id="KW-0902">Two-component regulatory system</keyword>
<evidence type="ECO:0000313" key="10">
    <source>
        <dbReference type="EMBL" id="ESU82318.1"/>
    </source>
</evidence>
<dbReference type="PATRIC" id="fig|1401327.3.peg.148"/>
<dbReference type="GO" id="GO:0016020">
    <property type="term" value="C:membrane"/>
    <property type="evidence" value="ECO:0007669"/>
    <property type="project" value="UniProtKB-SubCell"/>
</dbReference>
<evidence type="ECO:0000256" key="8">
    <source>
        <dbReference type="SAM" id="Phobius"/>
    </source>
</evidence>
<gene>
    <name evidence="10" type="ORF">WRSd3_00159</name>
</gene>
<accession>A0A090NZ34</accession>
<name>A0A090NZ34_SHIDY</name>
<dbReference type="AlphaFoldDB" id="A0A090NZ34"/>